<dbReference type="EMBL" id="CP116669">
    <property type="protein sequence ID" value="WCH99866.1"/>
    <property type="molecule type" value="Genomic_DNA"/>
</dbReference>
<feature type="region of interest" description="Disordered" evidence="1">
    <location>
        <begin position="772"/>
        <end position="808"/>
    </location>
</feature>
<reference evidence="3 4" key="1">
    <citation type="journal article" date="2020" name="Front. Microbiol.">
        <title>Toward Biorecycling: Isolation of a Soil Bacterium That Grows on a Polyurethane Oligomer and Monomer.</title>
        <authorList>
            <person name="Espinosa M.J.C."/>
            <person name="Blanco A.C."/>
            <person name="Schmidgall T."/>
            <person name="Atanasoff-Kardjalieff A.K."/>
            <person name="Kappelmeyer U."/>
            <person name="Tischler D."/>
            <person name="Pieper D.H."/>
            <person name="Heipieper H.J."/>
            <person name="Eberlein C."/>
        </authorList>
    </citation>
    <scope>NUCLEOTIDE SEQUENCE [LARGE SCALE GENOMIC DNA]</scope>
    <source>
        <strain evidence="3 4">TDA1</strain>
    </source>
</reference>
<organism evidence="3 4">
    <name type="scientific">Pseudomonas capeferrum</name>
    <dbReference type="NCBI Taxonomy" id="1495066"/>
    <lineage>
        <taxon>Bacteria</taxon>
        <taxon>Pseudomonadati</taxon>
        <taxon>Pseudomonadota</taxon>
        <taxon>Gammaproteobacteria</taxon>
        <taxon>Pseudomonadales</taxon>
        <taxon>Pseudomonadaceae</taxon>
        <taxon>Pseudomonas</taxon>
    </lineage>
</organism>
<dbReference type="Pfam" id="PF20178">
    <property type="entry name" value="ToxA_N"/>
    <property type="match status" value="2"/>
</dbReference>
<dbReference type="RefSeq" id="WP_256664286.1">
    <property type="nucleotide sequence ID" value="NZ_CP116669.1"/>
</dbReference>
<dbReference type="InterPro" id="IPR046673">
    <property type="entry name" value="ToxA_N"/>
</dbReference>
<evidence type="ECO:0000313" key="3">
    <source>
        <dbReference type="EMBL" id="WCH99866.1"/>
    </source>
</evidence>
<evidence type="ECO:0000256" key="1">
    <source>
        <dbReference type="SAM" id="MobiDB-lite"/>
    </source>
</evidence>
<keyword evidence="4" id="KW-1185">Reference proteome</keyword>
<feature type="domain" description="Dermonecrotic toxin N-terminal" evidence="2">
    <location>
        <begin position="370"/>
        <end position="602"/>
    </location>
</feature>
<gene>
    <name evidence="3" type="ORF">PMC74_24440</name>
</gene>
<feature type="domain" description="Dermonecrotic toxin N-terminal" evidence="2">
    <location>
        <begin position="135"/>
        <end position="258"/>
    </location>
</feature>
<evidence type="ECO:0000259" key="2">
    <source>
        <dbReference type="Pfam" id="PF20178"/>
    </source>
</evidence>
<dbReference type="Proteomes" id="UP001214301">
    <property type="component" value="Chromosome"/>
</dbReference>
<accession>A0ABY7R8B3</accession>
<sequence>MPPAAPLGHLSFRHLVAACFAERPSLRSVMASAAFEALADRYPWIRSNHPQLQSLEGMTILPAPAGDGSVGLRDLVETLLEHFLSSSPMALAATDQLSLSPPEVFRPQPQPPVIELRMAEVNQVFDEVLATLIETFQHAQASFWCGRDGDSDVSRLRWLEQVLKAALLNAIERMGLNEDEKNLLYGLVAEDNATPAVQGLQVSLQQQSVEHRLVSADLLVIAERDERRLVLWCQPSGTVRRFDDLAEFACALRDALADRYDFDTLSWACEPVNGCAFRYQASQLLNAALQNIERVQLYPIAQARELESLYSQLSDPSSAFTDAGSTDQQAPAIPLPGWLAQASATDRFRYHMAMLALSSRQALAKGTPALADLEDLQHYTARRLREQMHADHPDKTSVDPDHLLITISQVVEASSNGPARLEPLETITLTELAIARLQPSQHEVASAVTMDSTQAAEGWLTLDYINGLVHTLDVGGQYPLYLHARLQDPTDRVKRIQGFARQWRSTLLFDALQAKIEGHLSERACQALAEFCDDSTAAATAIKVAPLAFNCAAGATKANRVRGMFLIEVVQTRSWILYCPLGASRSLHEYASQAQLMASIRAAGELQRNILAWLDDADRPIYENDGFTLPHLHPHLSELADLLGPGTMMSDHALEQLRAPASLAFKAWADDLDSQLLEAHAEAMLLLASRQSVSNAQQRWAMVIQLGWLAFNTVTVLLRGPAATVAWLVSAFISVKADLAALSQGSLEEKALACSDLLFSIAMLLVHTPATARPETSPPGQTGVHLGGPLPRQAGSATPQEQPQARDWLPPTEHAMPTTFRVSAWSDNQRLGNLPDAARSALLELRANVDLHGLAAQPQGRLRGLYNIDGRYYVKLGAATYEVEESWSGVRIIGPDTSKGDWAAQGGEWDGYLIVGRERSRGPWLTRWNGEWAIDLRLAGGMPRSRKTMLDENRRAMVALQENRKRNDDELVKNERFIERYLTLTQAYDNAAAAFRQTVKQYPGVARNELPEALQTQLRTLQTMRNEAQPHLQILSLTYEKQVNLLTSQIELFGQMSEPRFARFDPNSRSAYARGQWSEQLLETDVHLYHRLLDLTDYDVLKQQSEQLARLPFGEEQGLLYLAYRDNVEAAHATHKRLLAVSERLDQNLAQALADTSLQFEGKQAKLEEVIGQRHFSTVIMRAQLLADLAQLSVDRDQLTRENFNELLRMQAALRNPGFQAALLSHDGLAAANLPAEEQAEILGTALREYETSLGKANYLLSLNEPALNAARVEQYISQLTALKSSAEHDLNNALRAGESGEPAQARQVTYRGRPGKRKLIRTTQGRTILAEQAQDNGVATQNDPLTQQTIEYQQRSDQWEQLPSIATPRSNAYLRQVGTSLLAQKADKLALIARYSKEPNSLADLMDWQIQDMADIARQLTAGPADGQALAVQLNEAVAQLQAEKRRLLTDAYFNTQHPDSTALRYLYQEGHIEIALAKTRKRLKQNDYLDVYAIHRIQPRQKLWEAHFHYTSAQAAPREFAKGHLKFWEPRAMNRDERLQRSHDSAERINIYRGDLRLEQIDGVIPFPSV</sequence>
<name>A0ABY7R8B3_9PSED</name>
<proteinExistence type="predicted"/>
<evidence type="ECO:0000313" key="4">
    <source>
        <dbReference type="Proteomes" id="UP001214301"/>
    </source>
</evidence>
<protein>
    <recommendedName>
        <fullName evidence="2">Dermonecrotic toxin N-terminal domain-containing protein</fullName>
    </recommendedName>
</protein>